<dbReference type="GO" id="GO:0005681">
    <property type="term" value="C:spliceosomal complex"/>
    <property type="evidence" value="ECO:0007669"/>
    <property type="project" value="TreeGrafter"/>
</dbReference>
<dbReference type="EMBL" id="GHBR01000031">
    <property type="protein sequence ID" value="NDJ95632.1"/>
    <property type="molecule type" value="Transcribed_RNA"/>
</dbReference>
<protein>
    <submittedName>
        <fullName evidence="3">Cell division cycle 5-related protein (Trinotate prediction)</fullName>
    </submittedName>
</protein>
<evidence type="ECO:0000313" key="3">
    <source>
        <dbReference type="EMBL" id="NDJ95632.1"/>
    </source>
</evidence>
<sequence length="140" mass="16648">MAQKNIPSEFITNFSNLWDQKYQKFEKELMSGSKFEESDKQISSYQKQILKNSKHIQKLQDKLKVLCGGYISLHNKMSQEYIDITEKTQKSKLEQQTFEMLQHQELLAGPRRLHSARQHLEMVKYTESELQRTYSNLTRS</sequence>
<dbReference type="PANTHER" id="PTHR45885:SF1">
    <property type="entry name" value="CELL DIVISION CYCLE 5-LIKE PROTEIN"/>
    <property type="match status" value="1"/>
</dbReference>
<evidence type="ECO:0000256" key="1">
    <source>
        <dbReference type="ARBA" id="ARBA00023125"/>
    </source>
</evidence>
<dbReference type="GO" id="GO:0000974">
    <property type="term" value="C:Prp19 complex"/>
    <property type="evidence" value="ECO:0007669"/>
    <property type="project" value="InterPro"/>
</dbReference>
<keyword evidence="3" id="KW-0132">Cell division</keyword>
<dbReference type="InterPro" id="IPR047242">
    <property type="entry name" value="CDC5L/Cef1"/>
</dbReference>
<dbReference type="PANTHER" id="PTHR45885">
    <property type="entry name" value="CELL DIVISION CYCLE 5-LIKE PROTEIN"/>
    <property type="match status" value="1"/>
</dbReference>
<keyword evidence="2" id="KW-0539">Nucleus</keyword>
<dbReference type="GO" id="GO:0051301">
    <property type="term" value="P:cell division"/>
    <property type="evidence" value="ECO:0007669"/>
    <property type="project" value="UniProtKB-KW"/>
</dbReference>
<evidence type="ECO:0000256" key="2">
    <source>
        <dbReference type="ARBA" id="ARBA00023242"/>
    </source>
</evidence>
<name>A0A6B2FWP0_MYXSQ</name>
<reference evidence="3" key="1">
    <citation type="submission" date="2018-11" db="EMBL/GenBank/DDBJ databases">
        <title>Myxobolus squamalis genome and transcriptome.</title>
        <authorList>
            <person name="Yahalomi D."/>
            <person name="Atkinson S.D."/>
            <person name="Neuhof M."/>
            <person name="Chang E.S."/>
            <person name="Philippe H."/>
            <person name="Cartwright P."/>
            <person name="Bartholomew J.L."/>
            <person name="Huchon D."/>
        </authorList>
    </citation>
    <scope>NUCLEOTIDE SEQUENCE</scope>
    <source>
        <strain evidence="3">71B08</strain>
        <tissue evidence="3">Whole</tissue>
    </source>
</reference>
<keyword evidence="3" id="KW-0131">Cell cycle</keyword>
<proteinExistence type="predicted"/>
<organism evidence="3">
    <name type="scientific">Myxobolus squamalis</name>
    <name type="common">Myxosporean</name>
    <dbReference type="NCBI Taxonomy" id="59785"/>
    <lineage>
        <taxon>Eukaryota</taxon>
        <taxon>Metazoa</taxon>
        <taxon>Cnidaria</taxon>
        <taxon>Myxozoa</taxon>
        <taxon>Myxosporea</taxon>
        <taxon>Bivalvulida</taxon>
        <taxon>Platysporina</taxon>
        <taxon>Myxobolidae</taxon>
        <taxon>Myxobolus</taxon>
    </lineage>
</organism>
<dbReference type="AlphaFoldDB" id="A0A6B2FWP0"/>
<keyword evidence="1" id="KW-0238">DNA-binding</keyword>
<dbReference type="GO" id="GO:0003677">
    <property type="term" value="F:DNA binding"/>
    <property type="evidence" value="ECO:0007669"/>
    <property type="project" value="UniProtKB-KW"/>
</dbReference>
<accession>A0A6B2FWP0</accession>
<dbReference type="GO" id="GO:0000398">
    <property type="term" value="P:mRNA splicing, via spliceosome"/>
    <property type="evidence" value="ECO:0007669"/>
    <property type="project" value="InterPro"/>
</dbReference>